<proteinExistence type="inferred from homology"/>
<sequence>MRTSYGTESPDIDIFMDSSSDGFELDFELEPENSFQFPSSNPVDVDLEVLNYPSDYVEELLVVDDDDDADYTELKIQGEEHEEDLSDDCSDIESSPVIARIEDMVLSFLNQLAFPGKRKDDDELSDRSDPTEKTLSRSDYKITIPLVDRTKSQVDGIPVMKRIQFPKRNKQGSSQALAQLFRVLDLAHEATLKGVPVTKRDIYYQDVSLFKKQKTVDTLVDDLAATFELARSDLNIRSSSKGLVCGSGLRITLITGEVIVCHDSEGSLIPHGEDIETFGLDEDVTWILVVEKEAIFQTLCRLQLPSHESMPGKGIIITGKGYPDVATRHLVKSLADALSKRIPILALMDADPFGLDILSVYKFGSRTMQHENGKLAAKRTRWLGIWASELQSLNIDKEHLLPITRHDEKKAMGILKRSDNPLPKRWRKELQYMLHSRRKAEIEILLSSKQESQGKLSTESGFLVQYLRDKIREIVESSREF</sequence>
<comment type="similarity">
    <text evidence="4 12">Belongs to the TOP6A family.</text>
</comment>
<dbReference type="GO" id="GO:0003918">
    <property type="term" value="F:DNA topoisomerase type II (double strand cut, ATP-hydrolyzing) activity"/>
    <property type="evidence" value="ECO:0007669"/>
    <property type="project" value="UniProtKB-UniRule"/>
</dbReference>
<dbReference type="CDD" id="cd00223">
    <property type="entry name" value="TOPRIM_TopoIIB_SPO"/>
    <property type="match status" value="1"/>
</dbReference>
<dbReference type="InterPro" id="IPR036388">
    <property type="entry name" value="WH-like_DNA-bd_sf"/>
</dbReference>
<dbReference type="AlphaFoldDB" id="A0A8H8CP08"/>
<evidence type="ECO:0000256" key="10">
    <source>
        <dbReference type="ARBA" id="ARBA00023235"/>
    </source>
</evidence>
<protein>
    <recommendedName>
        <fullName evidence="5">DNA topoisomerase (ATP-hydrolyzing)</fullName>
        <ecNumber evidence="5">5.6.2.2</ecNumber>
    </recommendedName>
</protein>
<dbReference type="EMBL" id="JAFIQS010000002">
    <property type="protein sequence ID" value="KAG5172370.1"/>
    <property type="molecule type" value="Genomic_DNA"/>
</dbReference>
<reference evidence="15" key="1">
    <citation type="submission" date="2021-02" db="EMBL/GenBank/DDBJ databases">
        <title>Psilocybe cubensis genome.</title>
        <authorList>
            <person name="Mckernan K.J."/>
            <person name="Crawford S."/>
            <person name="Trippe A."/>
            <person name="Kane L.T."/>
            <person name="Mclaughlin S."/>
        </authorList>
    </citation>
    <scope>NUCLEOTIDE SEQUENCE [LARGE SCALE GENOMIC DNA]</scope>
    <source>
        <strain evidence="15">MGC-MH-2018</strain>
    </source>
</reference>
<dbReference type="PRINTS" id="PR01551">
    <property type="entry name" value="SPO11HOMOLOG"/>
</dbReference>
<dbReference type="Gene3D" id="1.10.10.10">
    <property type="entry name" value="Winged helix-like DNA-binding domain superfamily/Winged helix DNA-binding domain"/>
    <property type="match status" value="1"/>
</dbReference>
<dbReference type="EC" id="5.6.2.2" evidence="5"/>
<dbReference type="PANTHER" id="PTHR10848:SF0">
    <property type="entry name" value="MEIOTIC RECOMBINATION PROTEIN SPO11"/>
    <property type="match status" value="1"/>
</dbReference>
<dbReference type="GO" id="GO:0003677">
    <property type="term" value="F:DNA binding"/>
    <property type="evidence" value="ECO:0007669"/>
    <property type="project" value="UniProtKB-UniRule"/>
</dbReference>
<evidence type="ECO:0000256" key="2">
    <source>
        <dbReference type="ARBA" id="ARBA00001946"/>
    </source>
</evidence>
<evidence type="ECO:0000259" key="14">
    <source>
        <dbReference type="Pfam" id="PF21180"/>
    </source>
</evidence>
<dbReference type="GO" id="GO:0000706">
    <property type="term" value="P:meiotic DNA double-strand break processing"/>
    <property type="evidence" value="ECO:0007669"/>
    <property type="project" value="TreeGrafter"/>
</dbReference>
<evidence type="ECO:0000256" key="3">
    <source>
        <dbReference type="ARBA" id="ARBA00004123"/>
    </source>
</evidence>
<dbReference type="Pfam" id="PF04406">
    <property type="entry name" value="TP6A_N"/>
    <property type="match status" value="1"/>
</dbReference>
<keyword evidence="11" id="KW-0539">Nucleus</keyword>
<evidence type="ECO:0000256" key="5">
    <source>
        <dbReference type="ARBA" id="ARBA00012895"/>
    </source>
</evidence>
<dbReference type="InterPro" id="IPR013049">
    <property type="entry name" value="Spo11/TopoVI_A_N"/>
</dbReference>
<comment type="subcellular location">
    <subcellularLocation>
        <location evidence="3">Nucleus</location>
    </subcellularLocation>
</comment>
<evidence type="ECO:0000256" key="4">
    <source>
        <dbReference type="ARBA" id="ARBA00006559"/>
    </source>
</evidence>
<evidence type="ECO:0000256" key="8">
    <source>
        <dbReference type="ARBA" id="ARBA00023029"/>
    </source>
</evidence>
<evidence type="ECO:0000256" key="6">
    <source>
        <dbReference type="ARBA" id="ARBA00022723"/>
    </source>
</evidence>
<organism evidence="15">
    <name type="scientific">Psilocybe cubensis</name>
    <name type="common">Psychedelic mushroom</name>
    <name type="synonym">Stropharia cubensis</name>
    <dbReference type="NCBI Taxonomy" id="181762"/>
    <lineage>
        <taxon>Eukaryota</taxon>
        <taxon>Fungi</taxon>
        <taxon>Dikarya</taxon>
        <taxon>Basidiomycota</taxon>
        <taxon>Agaricomycotina</taxon>
        <taxon>Agaricomycetes</taxon>
        <taxon>Agaricomycetidae</taxon>
        <taxon>Agaricales</taxon>
        <taxon>Agaricineae</taxon>
        <taxon>Strophariaceae</taxon>
        <taxon>Psilocybe</taxon>
    </lineage>
</organism>
<comment type="catalytic activity">
    <reaction evidence="1 12">
        <text>ATP-dependent breakage, passage and rejoining of double-stranded DNA.</text>
        <dbReference type="EC" id="5.6.2.2"/>
    </reaction>
</comment>
<keyword evidence="10 12" id="KW-0413">Isomerase</keyword>
<dbReference type="PANTHER" id="PTHR10848">
    <property type="entry name" value="MEIOTIC RECOMBINATION PROTEIN SPO11"/>
    <property type="match status" value="1"/>
</dbReference>
<dbReference type="InterPro" id="IPR013048">
    <property type="entry name" value="Meiotic_Spo11"/>
</dbReference>
<evidence type="ECO:0000259" key="13">
    <source>
        <dbReference type="Pfam" id="PF04406"/>
    </source>
</evidence>
<feature type="domain" description="Topoisomerase 6 subunit A/Spo11 TOPRIM" evidence="14">
    <location>
        <begin position="287"/>
        <end position="449"/>
    </location>
</feature>
<evidence type="ECO:0000256" key="9">
    <source>
        <dbReference type="ARBA" id="ARBA00023125"/>
    </source>
</evidence>
<comment type="cofactor">
    <cofactor evidence="2">
        <name>Mg(2+)</name>
        <dbReference type="ChEBI" id="CHEBI:18420"/>
    </cofactor>
</comment>
<dbReference type="GO" id="GO:0007131">
    <property type="term" value="P:reciprocal meiotic recombination"/>
    <property type="evidence" value="ECO:0007669"/>
    <property type="project" value="TreeGrafter"/>
</dbReference>
<dbReference type="GO" id="GO:0042138">
    <property type="term" value="P:meiotic DNA double-strand break formation"/>
    <property type="evidence" value="ECO:0007669"/>
    <property type="project" value="InterPro"/>
</dbReference>
<accession>A0A8H8CP08</accession>
<evidence type="ECO:0000256" key="7">
    <source>
        <dbReference type="ARBA" id="ARBA00022842"/>
    </source>
</evidence>
<dbReference type="Pfam" id="PF21180">
    <property type="entry name" value="TOP6A-Spo11_Toprim"/>
    <property type="match status" value="1"/>
</dbReference>
<evidence type="ECO:0000313" key="15">
    <source>
        <dbReference type="EMBL" id="KAG5172370.1"/>
    </source>
</evidence>
<keyword evidence="8 12" id="KW-0799">Topoisomerase</keyword>
<dbReference type="PROSITE" id="PS52041">
    <property type="entry name" value="TOPO_IIB"/>
    <property type="match status" value="1"/>
</dbReference>
<dbReference type="GO" id="GO:0005524">
    <property type="term" value="F:ATP binding"/>
    <property type="evidence" value="ECO:0007669"/>
    <property type="project" value="InterPro"/>
</dbReference>
<evidence type="ECO:0000256" key="12">
    <source>
        <dbReference type="PROSITE-ProRule" id="PRU01385"/>
    </source>
</evidence>
<gene>
    <name evidence="15" type="ORF">JR316_001869</name>
</gene>
<keyword evidence="9 12" id="KW-0238">DNA-binding</keyword>
<evidence type="ECO:0000256" key="1">
    <source>
        <dbReference type="ARBA" id="ARBA00000185"/>
    </source>
</evidence>
<name>A0A8H8CP08_PSICU</name>
<dbReference type="InterPro" id="IPR034136">
    <property type="entry name" value="TOPRIM_Topo6A/Spo11"/>
</dbReference>
<dbReference type="SUPFAM" id="SSF56726">
    <property type="entry name" value="DNA topoisomerase IV, alpha subunit"/>
    <property type="match status" value="1"/>
</dbReference>
<feature type="domain" description="Spo11/DNA topoisomerase VI subunit A N-terminal" evidence="13">
    <location>
        <begin position="176"/>
        <end position="236"/>
    </location>
</feature>
<dbReference type="PRINTS" id="PR01550">
    <property type="entry name" value="TOP6AFAMILY"/>
</dbReference>
<dbReference type="GO" id="GO:0000228">
    <property type="term" value="C:nuclear chromosome"/>
    <property type="evidence" value="ECO:0007669"/>
    <property type="project" value="TreeGrafter"/>
</dbReference>
<dbReference type="InterPro" id="IPR036078">
    <property type="entry name" value="Spo11/TopoVI_A_sf"/>
</dbReference>
<keyword evidence="7" id="KW-0460">Magnesium</keyword>
<dbReference type="InterPro" id="IPR002815">
    <property type="entry name" value="Spo11/TopoVI_A"/>
</dbReference>
<dbReference type="GO" id="GO:0046872">
    <property type="term" value="F:metal ion binding"/>
    <property type="evidence" value="ECO:0007669"/>
    <property type="project" value="UniProtKB-KW"/>
</dbReference>
<keyword evidence="6" id="KW-0479">Metal-binding</keyword>
<feature type="active site" description="O-(5'-phospho-DNA)-tyrosine intermediate" evidence="12">
    <location>
        <position position="204"/>
    </location>
</feature>
<dbReference type="Gene3D" id="3.40.1360.10">
    <property type="match status" value="1"/>
</dbReference>
<evidence type="ECO:0000256" key="11">
    <source>
        <dbReference type="ARBA" id="ARBA00023242"/>
    </source>
</evidence>
<comment type="caution">
    <text evidence="15">The sequence shown here is derived from an EMBL/GenBank/DDBJ whole genome shotgun (WGS) entry which is preliminary data.</text>
</comment>